<keyword evidence="5" id="KW-1185">Reference proteome</keyword>
<dbReference type="STRING" id="65393.PCC7424_2048"/>
<protein>
    <recommendedName>
        <fullName evidence="3">PBP domain-containing protein</fullName>
    </recommendedName>
</protein>
<reference evidence="5" key="1">
    <citation type="journal article" date="2011" name="MBio">
        <title>Novel metabolic attributes of the genus Cyanothece, comprising a group of unicellular nitrogen-fixing Cyanobacteria.</title>
        <authorList>
            <person name="Bandyopadhyay A."/>
            <person name="Elvitigala T."/>
            <person name="Welsh E."/>
            <person name="Stockel J."/>
            <person name="Liberton M."/>
            <person name="Min H."/>
            <person name="Sherman L.A."/>
            <person name="Pakrasi H.B."/>
        </authorList>
    </citation>
    <scope>NUCLEOTIDE SEQUENCE [LARGE SCALE GENOMIC DNA]</scope>
    <source>
        <strain evidence="5">PCC 7424</strain>
    </source>
</reference>
<keyword evidence="2" id="KW-0472">Membrane</keyword>
<evidence type="ECO:0000256" key="1">
    <source>
        <dbReference type="ARBA" id="ARBA00022729"/>
    </source>
</evidence>
<dbReference type="CDD" id="cd13566">
    <property type="entry name" value="PBP2_phosphate"/>
    <property type="match status" value="1"/>
</dbReference>
<dbReference type="EMBL" id="CP001291">
    <property type="protein sequence ID" value="ACK70476.1"/>
    <property type="molecule type" value="Genomic_DNA"/>
</dbReference>
<dbReference type="InterPro" id="IPR024370">
    <property type="entry name" value="PBP_domain"/>
</dbReference>
<dbReference type="SUPFAM" id="SSF53850">
    <property type="entry name" value="Periplasmic binding protein-like II"/>
    <property type="match status" value="1"/>
</dbReference>
<proteinExistence type="predicted"/>
<feature type="domain" description="PBP" evidence="3">
    <location>
        <begin position="161"/>
        <end position="398"/>
    </location>
</feature>
<feature type="transmembrane region" description="Helical" evidence="2">
    <location>
        <begin position="64"/>
        <end position="90"/>
    </location>
</feature>
<keyword evidence="2" id="KW-0812">Transmembrane</keyword>
<dbReference type="eggNOG" id="COG0226">
    <property type="taxonomic scope" value="Bacteria"/>
</dbReference>
<keyword evidence="1" id="KW-0732">Signal</keyword>
<dbReference type="Proteomes" id="UP000002384">
    <property type="component" value="Chromosome"/>
</dbReference>
<evidence type="ECO:0000259" key="3">
    <source>
        <dbReference type="Pfam" id="PF12849"/>
    </source>
</evidence>
<dbReference type="PANTHER" id="PTHR30570">
    <property type="entry name" value="PERIPLASMIC PHOSPHATE BINDING COMPONENT OF PHOSPHATE ABC TRANSPORTER"/>
    <property type="match status" value="1"/>
</dbReference>
<dbReference type="HOGENOM" id="CLU_026228_2_0_3"/>
<evidence type="ECO:0000313" key="4">
    <source>
        <dbReference type="EMBL" id="ACK70476.1"/>
    </source>
</evidence>
<gene>
    <name evidence="4" type="ordered locus">PCC7424_2048</name>
</gene>
<sequence>MTKWTCNGIAKDKKYHPEQHSPGLHLSQENYGDNCIVCGLNKEAVIISEKLNQDRTIIESNKSIAPAAVTITGLGVGLLGAMSFGIYNIVQSQDISDSNSAPSQAALVSPLDKKESKLADTLVPKMNIFYGGSTSFAPIRPRQEWKEGKVTQPERLDEYIMQTHPDFKLVYKDPPAGEKPGSGSGIKMLLKGQLSFSHSSRPLKEEEIAKAKTLNINLRQENVALDGLAIYVNQQLPISGLTVSQLKDIYTGKITNWSQLGGPDLAIKPFSRDPEDGGTPDFFKEEVLGNDASFASSVNPYVYDTTDSIKKVAKTPGGIGYATASEVCPLKTVPIKALLMTKEDNNYQSPCKGNEVNQEVFLSGTYPITRRLFVIIKENGGNDQKAGEAYVRLLLTDEGQKLIAQSGLVPLRRVDD</sequence>
<dbReference type="PANTHER" id="PTHR30570:SF1">
    <property type="entry name" value="PHOSPHATE-BINDING PROTEIN PSTS"/>
    <property type="match status" value="1"/>
</dbReference>
<dbReference type="Pfam" id="PF12849">
    <property type="entry name" value="PBP_like_2"/>
    <property type="match status" value="1"/>
</dbReference>
<dbReference type="Gene3D" id="3.40.190.10">
    <property type="entry name" value="Periplasmic binding protein-like II"/>
    <property type="match status" value="2"/>
</dbReference>
<dbReference type="KEGG" id="cyc:PCC7424_2048"/>
<evidence type="ECO:0000313" key="5">
    <source>
        <dbReference type="Proteomes" id="UP000002384"/>
    </source>
</evidence>
<organism evidence="4 5">
    <name type="scientific">Gloeothece citriformis (strain PCC 7424)</name>
    <name type="common">Cyanothece sp. (strain PCC 7424)</name>
    <dbReference type="NCBI Taxonomy" id="65393"/>
    <lineage>
        <taxon>Bacteria</taxon>
        <taxon>Bacillati</taxon>
        <taxon>Cyanobacteriota</taxon>
        <taxon>Cyanophyceae</taxon>
        <taxon>Oscillatoriophycideae</taxon>
        <taxon>Chroococcales</taxon>
        <taxon>Aphanothecaceae</taxon>
        <taxon>Gloeothece</taxon>
        <taxon>Gloeothece citriformis</taxon>
    </lineage>
</organism>
<dbReference type="AlphaFoldDB" id="B7KF20"/>
<name>B7KF20_GLOC7</name>
<keyword evidence="2" id="KW-1133">Transmembrane helix</keyword>
<dbReference type="RefSeq" id="WP_015954082.1">
    <property type="nucleotide sequence ID" value="NC_011729.1"/>
</dbReference>
<evidence type="ECO:0000256" key="2">
    <source>
        <dbReference type="SAM" id="Phobius"/>
    </source>
</evidence>
<dbReference type="OrthoDB" id="506979at2"/>
<dbReference type="InterPro" id="IPR050811">
    <property type="entry name" value="Phosphate_ABC_transporter"/>
</dbReference>
<accession>B7KF20</accession>